<dbReference type="RefSeq" id="WP_345158808.1">
    <property type="nucleotide sequence ID" value="NZ_BAABHC010000011.1"/>
</dbReference>
<evidence type="ECO:0000256" key="1">
    <source>
        <dbReference type="SAM" id="MobiDB-lite"/>
    </source>
</evidence>
<sequence length="66" mass="7123">MKKKTMIAFMAFAFTACGGEGANTAAEEMDTMETEAETPTDVRPGIEDDSAETLDPDTAVYHDMTL</sequence>
<keyword evidence="4" id="KW-1185">Reference proteome</keyword>
<feature type="chain" id="PRO_5046457618" evidence="2">
    <location>
        <begin position="19"/>
        <end position="66"/>
    </location>
</feature>
<dbReference type="Proteomes" id="UP001500552">
    <property type="component" value="Unassembled WGS sequence"/>
</dbReference>
<protein>
    <submittedName>
        <fullName evidence="3">Uncharacterized protein</fullName>
    </submittedName>
</protein>
<accession>A0ABP8LLS0</accession>
<name>A0ABP8LLS0_9BACT</name>
<dbReference type="EMBL" id="BAABHC010000011">
    <property type="protein sequence ID" value="GAA4432154.1"/>
    <property type="molecule type" value="Genomic_DNA"/>
</dbReference>
<gene>
    <name evidence="3" type="ORF">GCM10023188_20460</name>
</gene>
<evidence type="ECO:0000256" key="2">
    <source>
        <dbReference type="SAM" id="SignalP"/>
    </source>
</evidence>
<dbReference type="PROSITE" id="PS51257">
    <property type="entry name" value="PROKAR_LIPOPROTEIN"/>
    <property type="match status" value="1"/>
</dbReference>
<evidence type="ECO:0000313" key="3">
    <source>
        <dbReference type="EMBL" id="GAA4432154.1"/>
    </source>
</evidence>
<keyword evidence="2" id="KW-0732">Signal</keyword>
<reference evidence="4" key="1">
    <citation type="journal article" date="2019" name="Int. J. Syst. Evol. Microbiol.">
        <title>The Global Catalogue of Microorganisms (GCM) 10K type strain sequencing project: providing services to taxonomists for standard genome sequencing and annotation.</title>
        <authorList>
            <consortium name="The Broad Institute Genomics Platform"/>
            <consortium name="The Broad Institute Genome Sequencing Center for Infectious Disease"/>
            <person name="Wu L."/>
            <person name="Ma J."/>
        </authorList>
    </citation>
    <scope>NUCLEOTIDE SEQUENCE [LARGE SCALE GENOMIC DNA]</scope>
    <source>
        <strain evidence="4">JCM 17926</strain>
    </source>
</reference>
<feature type="region of interest" description="Disordered" evidence="1">
    <location>
        <begin position="24"/>
        <end position="53"/>
    </location>
</feature>
<feature type="signal peptide" evidence="2">
    <location>
        <begin position="1"/>
        <end position="18"/>
    </location>
</feature>
<feature type="compositionally biased region" description="Acidic residues" evidence="1">
    <location>
        <begin position="27"/>
        <end position="38"/>
    </location>
</feature>
<evidence type="ECO:0000313" key="4">
    <source>
        <dbReference type="Proteomes" id="UP001500552"/>
    </source>
</evidence>
<proteinExistence type="predicted"/>
<comment type="caution">
    <text evidence="3">The sequence shown here is derived from an EMBL/GenBank/DDBJ whole genome shotgun (WGS) entry which is preliminary data.</text>
</comment>
<organism evidence="3 4">
    <name type="scientific">Pontibacter saemangeumensis</name>
    <dbReference type="NCBI Taxonomy" id="1084525"/>
    <lineage>
        <taxon>Bacteria</taxon>
        <taxon>Pseudomonadati</taxon>
        <taxon>Bacteroidota</taxon>
        <taxon>Cytophagia</taxon>
        <taxon>Cytophagales</taxon>
        <taxon>Hymenobacteraceae</taxon>
        <taxon>Pontibacter</taxon>
    </lineage>
</organism>